<comment type="caution">
    <text evidence="1">The sequence shown here is derived from an EMBL/GenBank/DDBJ whole genome shotgun (WGS) entry which is preliminary data.</text>
</comment>
<evidence type="ECO:0000313" key="1">
    <source>
        <dbReference type="EMBL" id="MDB9538300.1"/>
    </source>
</evidence>
<gene>
    <name evidence="1" type="ORF">PN457_01220</name>
</gene>
<organism evidence="1 2">
    <name type="scientific">Anabaenopsis arnoldii</name>
    <dbReference type="NCBI Taxonomy" id="2152938"/>
    <lineage>
        <taxon>Bacteria</taxon>
        <taxon>Bacillati</taxon>
        <taxon>Cyanobacteriota</taxon>
        <taxon>Cyanophyceae</taxon>
        <taxon>Nostocales</taxon>
        <taxon>Nodulariaceae</taxon>
        <taxon>Anabaenopsis</taxon>
    </lineage>
</organism>
<dbReference type="RefSeq" id="WP_271730779.1">
    <property type="nucleotide sequence ID" value="NZ_JANQDP010000009.1"/>
</dbReference>
<name>A0ABT5ALY0_9CYAN</name>
<sequence>MRYKGSVEDRVHELLSNRLSAIHQMFGQIPDVLEDIWIEVAMGEIAKANQTIDAIPKQHPFEIKYHKLEKIAWESCSQVLDSSDKTKQLLQSWYNFLG</sequence>
<keyword evidence="2" id="KW-1185">Reference proteome</keyword>
<accession>A0ABT5ALY0</accession>
<dbReference type="EMBL" id="JAQMUH010000012">
    <property type="protein sequence ID" value="MDB9538300.1"/>
    <property type="molecule type" value="Genomic_DNA"/>
</dbReference>
<proteinExistence type="predicted"/>
<protein>
    <submittedName>
        <fullName evidence="1">Uncharacterized protein</fullName>
    </submittedName>
</protein>
<reference evidence="1 2" key="1">
    <citation type="submission" date="2023-01" db="EMBL/GenBank/DDBJ databases">
        <title>Genomes from the Australian National Cyanobacteria Reference Collection.</title>
        <authorList>
            <person name="Willis A."/>
            <person name="Lee E.M.F."/>
        </authorList>
    </citation>
    <scope>NUCLEOTIDE SEQUENCE [LARGE SCALE GENOMIC DNA]</scope>
    <source>
        <strain evidence="1 2">CS-1033</strain>
    </source>
</reference>
<evidence type="ECO:0000313" key="2">
    <source>
        <dbReference type="Proteomes" id="UP001212499"/>
    </source>
</evidence>
<dbReference type="Proteomes" id="UP001212499">
    <property type="component" value="Unassembled WGS sequence"/>
</dbReference>